<evidence type="ECO:0000313" key="2">
    <source>
        <dbReference type="Proteomes" id="UP000436088"/>
    </source>
</evidence>
<dbReference type="InterPro" id="IPR032675">
    <property type="entry name" value="LRR_dom_sf"/>
</dbReference>
<organism evidence="1 2">
    <name type="scientific">Hibiscus syriacus</name>
    <name type="common">Rose of Sharon</name>
    <dbReference type="NCBI Taxonomy" id="106335"/>
    <lineage>
        <taxon>Eukaryota</taxon>
        <taxon>Viridiplantae</taxon>
        <taxon>Streptophyta</taxon>
        <taxon>Embryophyta</taxon>
        <taxon>Tracheophyta</taxon>
        <taxon>Spermatophyta</taxon>
        <taxon>Magnoliopsida</taxon>
        <taxon>eudicotyledons</taxon>
        <taxon>Gunneridae</taxon>
        <taxon>Pentapetalae</taxon>
        <taxon>rosids</taxon>
        <taxon>malvids</taxon>
        <taxon>Malvales</taxon>
        <taxon>Malvaceae</taxon>
        <taxon>Malvoideae</taxon>
        <taxon>Hibiscus</taxon>
    </lineage>
</organism>
<dbReference type="Gene3D" id="3.80.10.10">
    <property type="entry name" value="Ribonuclease Inhibitor"/>
    <property type="match status" value="1"/>
</dbReference>
<dbReference type="AlphaFoldDB" id="A0A6A3CBC4"/>
<dbReference type="Proteomes" id="UP000436088">
    <property type="component" value="Unassembled WGS sequence"/>
</dbReference>
<name>A0A6A3CBC4_HIBSY</name>
<sequence length="219" mass="25252">MFMFFSFVVSDNGEELQLLLSFKSSIHDPSGFLSNRDSSATFFPPHFRLPFTNLTLSNNQLYGEIPRIFFRHLLRRFGFLNSVTITSQVKYERLHFRPRGIGSFKHMFPGKSLLKSDRLRSKVSRSRSGRLFKLILFKFASRFYPKGFEHLHHFVASKASNNRLSGELSSEFTKLPLVYFLDVSNDYLSGNFGDQKWDMPSLEMLSLAGKLPRSSAAKD</sequence>
<proteinExistence type="predicted"/>
<gene>
    <name evidence="1" type="ORF">F3Y22_tig00010505pilonHSYRG00001</name>
</gene>
<accession>A0A6A3CBC4</accession>
<keyword evidence="2" id="KW-1185">Reference proteome</keyword>
<dbReference type="EMBL" id="VEPZ02000470">
    <property type="protein sequence ID" value="KAE8724472.1"/>
    <property type="molecule type" value="Genomic_DNA"/>
</dbReference>
<evidence type="ECO:0000313" key="1">
    <source>
        <dbReference type="EMBL" id="KAE8724472.1"/>
    </source>
</evidence>
<dbReference type="SUPFAM" id="SSF52058">
    <property type="entry name" value="L domain-like"/>
    <property type="match status" value="1"/>
</dbReference>
<comment type="caution">
    <text evidence="1">The sequence shown here is derived from an EMBL/GenBank/DDBJ whole genome shotgun (WGS) entry which is preliminary data.</text>
</comment>
<protein>
    <submittedName>
        <fullName evidence="1">Uncharacterized protein</fullName>
    </submittedName>
</protein>
<reference evidence="1" key="1">
    <citation type="submission" date="2019-09" db="EMBL/GenBank/DDBJ databases">
        <title>Draft genome information of white flower Hibiscus syriacus.</title>
        <authorList>
            <person name="Kim Y.-M."/>
        </authorList>
    </citation>
    <scope>NUCLEOTIDE SEQUENCE [LARGE SCALE GENOMIC DNA]</scope>
    <source>
        <strain evidence="1">YM2019G1</strain>
    </source>
</reference>